<proteinExistence type="predicted"/>
<dbReference type="AlphaFoldDB" id="A0A0G9H8W3"/>
<protein>
    <submittedName>
        <fullName evidence="1">Uncharacterized protein</fullName>
    </submittedName>
</protein>
<gene>
    <name evidence="1" type="ORF">Y882_00790</name>
</gene>
<comment type="caution">
    <text evidence="1">The sequence shown here is derived from an EMBL/GenBank/DDBJ whole genome shotgun (WGS) entry which is preliminary data.</text>
</comment>
<dbReference type="EMBL" id="JPLA01000001">
    <property type="protein sequence ID" value="KLD66235.1"/>
    <property type="molecule type" value="Genomic_DNA"/>
</dbReference>
<dbReference type="OrthoDB" id="8372029at2"/>
<dbReference type="PATRIC" id="fig|1440762.4.peg.155"/>
<sequence>MFAKDTGASTSAAPSGGLQLVNATCPGHIAVHADRGGPVYINGKEAKLKKFNENYFEARDEATGTVVSINNNPDGSVGVSYTGKNRANGICQVTAQ</sequence>
<name>A0A0G9H8W3_9GAMM</name>
<organism evidence="1 2">
    <name type="scientific">Dyella japonica DSM 16301</name>
    <dbReference type="NCBI Taxonomy" id="1440762"/>
    <lineage>
        <taxon>Bacteria</taxon>
        <taxon>Pseudomonadati</taxon>
        <taxon>Pseudomonadota</taxon>
        <taxon>Gammaproteobacteria</taxon>
        <taxon>Lysobacterales</taxon>
        <taxon>Rhodanobacteraceae</taxon>
        <taxon>Dyella</taxon>
    </lineage>
</organism>
<evidence type="ECO:0000313" key="2">
    <source>
        <dbReference type="Proteomes" id="UP000035481"/>
    </source>
</evidence>
<accession>A0A0G9H8W3</accession>
<reference evidence="1 2" key="1">
    <citation type="journal article" date="2015" name="Antonie Van Leeuwenhoek">
        <title>A phylogenomic and molecular marker based taxonomic framework for the order Xanthomonadales: proposal to transfer the families Algiphilaceae and Solimonadaceae to the order Nevskiales ord. nov. and to create a new family within the order Xanthomonadales, the family Rhodanobacteraceae fam. nov., containing the genus Rhodanobacter and its closest relatives.</title>
        <authorList>
            <person name="Naushad S."/>
            <person name="Adeolu M."/>
            <person name="Wong S."/>
            <person name="Sohail M."/>
            <person name="Schellhorn H.E."/>
            <person name="Gupta R.S."/>
        </authorList>
    </citation>
    <scope>NUCLEOTIDE SEQUENCE [LARGE SCALE GENOMIC DNA]</scope>
    <source>
        <strain evidence="1 2">DSM 16301</strain>
    </source>
</reference>
<evidence type="ECO:0000313" key="1">
    <source>
        <dbReference type="EMBL" id="KLD66235.1"/>
    </source>
</evidence>
<dbReference type="Proteomes" id="UP000035481">
    <property type="component" value="Unassembled WGS sequence"/>
</dbReference>